<dbReference type="Pfam" id="PF02636">
    <property type="entry name" value="Methyltransf_28"/>
    <property type="match status" value="1"/>
</dbReference>
<evidence type="ECO:0000256" key="1">
    <source>
        <dbReference type="ARBA" id="ARBA00022603"/>
    </source>
</evidence>
<comment type="caution">
    <text evidence="3">The sequence shown here is derived from an EMBL/GenBank/DDBJ whole genome shotgun (WGS) entry which is preliminary data.</text>
</comment>
<dbReference type="SUPFAM" id="SSF53335">
    <property type="entry name" value="S-adenosyl-L-methionine-dependent methyltransferases"/>
    <property type="match status" value="1"/>
</dbReference>
<dbReference type="InterPro" id="IPR003788">
    <property type="entry name" value="NDUFAF7"/>
</dbReference>
<dbReference type="EMBL" id="LLZS01000001">
    <property type="protein sequence ID" value="KUR73626.1"/>
    <property type="molecule type" value="Genomic_DNA"/>
</dbReference>
<keyword evidence="2" id="KW-0808">Transferase</keyword>
<dbReference type="RefSeq" id="WP_067906142.1">
    <property type="nucleotide sequence ID" value="NZ_KQ954244.1"/>
</dbReference>
<dbReference type="InterPro" id="IPR038375">
    <property type="entry name" value="NDUFAF7_sf"/>
</dbReference>
<name>A0A117UZB9_9SPHN</name>
<sequence length="374" mass="39103">MNAEAPGGLATTFARLIAATGPVPIAHYMAEANARYYGSRDPLGTGGDFVTAPEISQMFGELIGLWLADIWQRAGRPADVCYVELGPGRGTLAQDALRAARQAGLTPEVHFVETSAALGALQRAAHPRAFWHDDLTGLPTDRPLLIVANEFLDALPVRQLVRTANGWRERMVGLDAEGAFIPVAGTRPMDAAVPEAFAGAGEGAIVETSPASATVLQEVGHRLASQGGAALFIDYGYTEPQLGSTLQAVRAHRKVDVFAEPGEADLTAHVDFATLARVAEEAGARWLGTSTQGVWLAALGIGARAGALARSAPHAAEPIEAATMRLTAPTQMGTLFKVMGLSAPRWPDGAGFARVSTDLLAPGPVTSSQDPSCK</sequence>
<organism evidence="3 4">
    <name type="scientific">Novosphingobium fuchskuhlense</name>
    <dbReference type="NCBI Taxonomy" id="1117702"/>
    <lineage>
        <taxon>Bacteria</taxon>
        <taxon>Pseudomonadati</taxon>
        <taxon>Pseudomonadota</taxon>
        <taxon>Alphaproteobacteria</taxon>
        <taxon>Sphingomonadales</taxon>
        <taxon>Sphingomonadaceae</taxon>
        <taxon>Novosphingobium</taxon>
    </lineage>
</organism>
<dbReference type="PANTHER" id="PTHR12049:SF7">
    <property type="entry name" value="PROTEIN ARGININE METHYLTRANSFERASE NDUFAF7, MITOCHONDRIAL"/>
    <property type="match status" value="1"/>
</dbReference>
<evidence type="ECO:0000313" key="4">
    <source>
        <dbReference type="Proteomes" id="UP000058012"/>
    </source>
</evidence>
<dbReference type="GO" id="GO:0032259">
    <property type="term" value="P:methylation"/>
    <property type="evidence" value="ECO:0007669"/>
    <property type="project" value="UniProtKB-KW"/>
</dbReference>
<dbReference type="Proteomes" id="UP000058012">
    <property type="component" value="Unassembled WGS sequence"/>
</dbReference>
<evidence type="ECO:0000256" key="2">
    <source>
        <dbReference type="ARBA" id="ARBA00022679"/>
    </source>
</evidence>
<protein>
    <submittedName>
        <fullName evidence="3">ATP synthase subunit beta</fullName>
    </submittedName>
</protein>
<keyword evidence="1" id="KW-0489">Methyltransferase</keyword>
<reference evidence="3 4" key="1">
    <citation type="submission" date="2015-10" db="EMBL/GenBank/DDBJ databases">
        <title>Draft genome sequence of Novosphingobium fuchskuhlense DSM 25065 isolated from a surface water sample of the southwest basin of Lake Grosse Fuchskuhle.</title>
        <authorList>
            <person name="Ruckert C."/>
            <person name="Winkler A."/>
            <person name="Glaeser J."/>
            <person name="Grossart H.-P."/>
            <person name="Kalinowski J."/>
            <person name="Glaeser S."/>
        </authorList>
    </citation>
    <scope>NUCLEOTIDE SEQUENCE [LARGE SCALE GENOMIC DNA]</scope>
    <source>
        <strain evidence="3 4">FNE08-7</strain>
    </source>
</reference>
<dbReference type="Gene3D" id="3.40.50.12710">
    <property type="match status" value="1"/>
</dbReference>
<dbReference type="GO" id="GO:0035243">
    <property type="term" value="F:protein-arginine omega-N symmetric methyltransferase activity"/>
    <property type="evidence" value="ECO:0007669"/>
    <property type="project" value="TreeGrafter"/>
</dbReference>
<proteinExistence type="predicted"/>
<evidence type="ECO:0000313" key="3">
    <source>
        <dbReference type="EMBL" id="KUR73626.1"/>
    </source>
</evidence>
<dbReference type="AlphaFoldDB" id="A0A117UZB9"/>
<dbReference type="STRING" id="1117702.AQZ52_01260"/>
<dbReference type="PANTHER" id="PTHR12049">
    <property type="entry name" value="PROTEIN ARGININE METHYLTRANSFERASE NDUFAF7, MITOCHONDRIAL"/>
    <property type="match status" value="1"/>
</dbReference>
<gene>
    <name evidence="3" type="ORF">AQZ52_01260</name>
</gene>
<accession>A0A117UZB9</accession>
<keyword evidence="4" id="KW-1185">Reference proteome</keyword>
<dbReference type="InterPro" id="IPR029063">
    <property type="entry name" value="SAM-dependent_MTases_sf"/>
</dbReference>